<evidence type="ECO:0000313" key="1">
    <source>
        <dbReference type="EMBL" id="MCW9708166.1"/>
    </source>
</evidence>
<evidence type="ECO:0000313" key="2">
    <source>
        <dbReference type="Proteomes" id="UP001207918"/>
    </source>
</evidence>
<accession>A0ABT3PQP3</accession>
<proteinExistence type="predicted"/>
<protein>
    <submittedName>
        <fullName evidence="1">Uncharacterized protein</fullName>
    </submittedName>
</protein>
<dbReference type="EMBL" id="JAGGJA010000010">
    <property type="protein sequence ID" value="MCW9708166.1"/>
    <property type="molecule type" value="Genomic_DNA"/>
</dbReference>
<organism evidence="1 2">
    <name type="scientific">Fodinibius salsisoli</name>
    <dbReference type="NCBI Taxonomy" id="2820877"/>
    <lineage>
        <taxon>Bacteria</taxon>
        <taxon>Pseudomonadati</taxon>
        <taxon>Balneolota</taxon>
        <taxon>Balneolia</taxon>
        <taxon>Balneolales</taxon>
        <taxon>Balneolaceae</taxon>
        <taxon>Fodinibius</taxon>
    </lineage>
</organism>
<reference evidence="1 2" key="1">
    <citation type="submission" date="2021-03" db="EMBL/GenBank/DDBJ databases">
        <title>Aliifodinibius sp. nov., a new bacterium isolated from saline soil.</title>
        <authorList>
            <person name="Galisteo C."/>
            <person name="De La Haba R."/>
            <person name="Sanchez-Porro C."/>
            <person name="Ventosa A."/>
        </authorList>
    </citation>
    <scope>NUCLEOTIDE SEQUENCE [LARGE SCALE GENOMIC DNA]</scope>
    <source>
        <strain evidence="1 2">1BSP15-2V2</strain>
    </source>
</reference>
<keyword evidence="2" id="KW-1185">Reference proteome</keyword>
<sequence>MKNEQTHIVDRLRIELEVSGPEQAHEMQEKISQLVEQKLKAMLDDLFDQVPGDQTIVIDRLQLDLGALPEDRLAAQFMEKLQKQVKRKMPDLIHTDGQEKREVQQFSKEELYWEVFRHYLLTGSYPWFVSDHSDDRILKDPGELYEMILRENKTTLADFLNKNGSNPNVRKRLIHLLNGGQFEKLSSDILTETENYEQLKKILIEAGVNIEMVRAGLKNVRLATVGEKAANVDMLKLFFEPFVDRGDEEQLLHRIDQSFNNIKLLQGNLLVDSVKEIIVLYHLLIILREEGAPDDMKEALSDLSDLKQADGYLRRIKNKGLSSREIEVLKEEISQKIADRIGAGEEESSAKKQKSESKEKDSFYITNGGLILLWPFLPKFFRSLELIADRQFIDQASRVKAIHMLQYLASGEQSTYEYVMVFNKVLCGYPIERPFSAKVEFSDNEIEEADELLNAVINRWEALKSTSVQGLQQSFIQRNARLIEQPDQWQLQVESKGYDMLLDKLPWGISVARLPWMEKPIYVNWR</sequence>
<dbReference type="InterPro" id="IPR045538">
    <property type="entry name" value="CIS_TMP"/>
</dbReference>
<dbReference type="RefSeq" id="WP_265766952.1">
    <property type="nucleotide sequence ID" value="NZ_JAGGJA010000010.1"/>
</dbReference>
<gene>
    <name evidence="1" type="ORF">J6I44_14975</name>
</gene>
<comment type="caution">
    <text evidence="1">The sequence shown here is derived from an EMBL/GenBank/DDBJ whole genome shotgun (WGS) entry which is preliminary data.</text>
</comment>
<dbReference type="Proteomes" id="UP001207918">
    <property type="component" value="Unassembled WGS sequence"/>
</dbReference>
<name>A0ABT3PQP3_9BACT</name>
<dbReference type="Pfam" id="PF19268">
    <property type="entry name" value="CIS_TMP"/>
    <property type="match status" value="1"/>
</dbReference>